<accession>A0A9E2L2A2</accession>
<name>A0A9E2L2A2_9SPIR</name>
<reference evidence="1" key="2">
    <citation type="submission" date="2021-04" db="EMBL/GenBank/DDBJ databases">
        <authorList>
            <person name="Gilroy R."/>
        </authorList>
    </citation>
    <scope>NUCLEOTIDE SEQUENCE</scope>
    <source>
        <strain evidence="1">Gambia15-2214</strain>
    </source>
</reference>
<dbReference type="Proteomes" id="UP000823914">
    <property type="component" value="Unassembled WGS sequence"/>
</dbReference>
<dbReference type="Gene3D" id="3.40.50.10400">
    <property type="entry name" value="Hypothetical protein PA1492"/>
    <property type="match status" value="1"/>
</dbReference>
<comment type="caution">
    <text evidence="1">The sequence shown here is derived from an EMBL/GenBank/DDBJ whole genome shotgun (WGS) entry which is preliminary data.</text>
</comment>
<protein>
    <submittedName>
        <fullName evidence="1">DUF4406 domain-containing protein</fullName>
    </submittedName>
</protein>
<sequence length="191" mass="21952">MKIYLAGKITGDPNYREKFAKAEKILASQGHSVMNPACLSEYKEFSWDDYMTVASAMQQVCDATVLLPDWKDSRGARTELKTAESLEQKIFWGVAIEHEFILAPNKGLSMDKLSTDSIDNLRKISLELRKQRMRCSRRCGAWDYINRDCYIFGCNHPAPSRCEYYLGCELARRQNGLQKEKENENEVFACV</sequence>
<evidence type="ECO:0000313" key="1">
    <source>
        <dbReference type="EMBL" id="MBU3850268.1"/>
    </source>
</evidence>
<dbReference type="InterPro" id="IPR025518">
    <property type="entry name" value="DUF4406"/>
</dbReference>
<dbReference type="EMBL" id="JAHLFV010000163">
    <property type="protein sequence ID" value="MBU3850268.1"/>
    <property type="molecule type" value="Genomic_DNA"/>
</dbReference>
<evidence type="ECO:0000313" key="2">
    <source>
        <dbReference type="Proteomes" id="UP000823914"/>
    </source>
</evidence>
<dbReference type="AlphaFoldDB" id="A0A9E2L2A2"/>
<organism evidence="1 2">
    <name type="scientific">Candidatus Treponema excrementipullorum</name>
    <dbReference type="NCBI Taxonomy" id="2838768"/>
    <lineage>
        <taxon>Bacteria</taxon>
        <taxon>Pseudomonadati</taxon>
        <taxon>Spirochaetota</taxon>
        <taxon>Spirochaetia</taxon>
        <taxon>Spirochaetales</taxon>
        <taxon>Treponemataceae</taxon>
        <taxon>Treponema</taxon>
    </lineage>
</organism>
<dbReference type="SUPFAM" id="SSF52309">
    <property type="entry name" value="N-(deoxy)ribosyltransferase-like"/>
    <property type="match status" value="1"/>
</dbReference>
<reference evidence="1" key="1">
    <citation type="journal article" date="2021" name="PeerJ">
        <title>Extensive microbial diversity within the chicken gut microbiome revealed by metagenomics and culture.</title>
        <authorList>
            <person name="Gilroy R."/>
            <person name="Ravi A."/>
            <person name="Getino M."/>
            <person name="Pursley I."/>
            <person name="Horton D.L."/>
            <person name="Alikhan N.F."/>
            <person name="Baker D."/>
            <person name="Gharbi K."/>
            <person name="Hall N."/>
            <person name="Watson M."/>
            <person name="Adriaenssens E.M."/>
            <person name="Foster-Nyarko E."/>
            <person name="Jarju S."/>
            <person name="Secka A."/>
            <person name="Antonio M."/>
            <person name="Oren A."/>
            <person name="Chaudhuri R.R."/>
            <person name="La Ragione R."/>
            <person name="Hildebrand F."/>
            <person name="Pallen M.J."/>
        </authorList>
    </citation>
    <scope>NUCLEOTIDE SEQUENCE</scope>
    <source>
        <strain evidence="1">Gambia15-2214</strain>
    </source>
</reference>
<gene>
    <name evidence="1" type="ORF">IAA16_06855</name>
</gene>
<proteinExistence type="predicted"/>
<dbReference type="Pfam" id="PF14359">
    <property type="entry name" value="DUF4406"/>
    <property type="match status" value="1"/>
</dbReference>